<dbReference type="Pfam" id="PF06259">
    <property type="entry name" value="Abhydrolase_8"/>
    <property type="match status" value="1"/>
</dbReference>
<dbReference type="InterPro" id="IPR010427">
    <property type="entry name" value="DUF1023"/>
</dbReference>
<sequence>MTVTAIPFAIAPLPAMESTPERAQTFATNLRAVTAGVKDVQGWAVTLAAPEWSGDTAETHDHLATRYAARLDLAEAALEKGVAAAEVFETRLLELQAERRRLEKRRKRLNADIAALEVDAAADADGSRDEELRKRAQALTERAESLLDAIDSWTTSYDTAEIDFIDALRGVDTVAEARQAAHAPDRPNPDALAARMRKLADDPVALAAWWRRLSVAQRQALTTEHPGLVGNADGLPVADRDDANRAAVYRDIDHLTRRERDGQLTDAERDRLDNARTVRSQLDDYREHVDPATGREITHVVVYKPGAFGGDGGIAVSFGDPDTADHVSVNVPGLTTELSSLAGNLDKTHALHEAALGEGRGSVATIYWGDYDAPSGNPLNPWEVGDVGGVAFTGKAEAGGERFGDFVDGLRGSDTGAPAHVTAIGHSYGSTTLGHALADGLAVDDAVLLGSPGVPAATADALTEADVWIGSKDNDPVTLLGDGERGGLGALGQDPAEDDFGGRRFQTGDGSQRVEDLLDNHTSYFTGDSLDNLGHIVTDGDGHVSEQPHRGDAGGEYLTLTELLTVSSAKSGGEWLWDTIEDRVRR</sequence>
<proteinExistence type="predicted"/>
<dbReference type="AlphaFoldDB" id="A0A939BSE4"/>
<feature type="coiled-coil region" evidence="1">
    <location>
        <begin position="85"/>
        <end position="149"/>
    </location>
</feature>
<evidence type="ECO:0000313" key="3">
    <source>
        <dbReference type="EMBL" id="MBM9459549.1"/>
    </source>
</evidence>
<evidence type="ECO:0000313" key="4">
    <source>
        <dbReference type="Proteomes" id="UP000663791"/>
    </source>
</evidence>
<gene>
    <name evidence="3" type="ORF">JK386_06515</name>
</gene>
<dbReference type="RefSeq" id="WP_205290875.1">
    <property type="nucleotide sequence ID" value="NZ_CP074406.1"/>
</dbReference>
<feature type="domain" description="DUF1023" evidence="2">
    <location>
        <begin position="313"/>
        <end position="478"/>
    </location>
</feature>
<dbReference type="EMBL" id="JAERTX010000005">
    <property type="protein sequence ID" value="MBM9459549.1"/>
    <property type="molecule type" value="Genomic_DNA"/>
</dbReference>
<name>A0A939BSE4_9ACTN</name>
<accession>A0A939BSE4</accession>
<protein>
    <recommendedName>
        <fullName evidence="2">DUF1023 domain-containing protein</fullName>
    </recommendedName>
</protein>
<organism evidence="3 4">
    <name type="scientific">Nocardioides faecalis</name>
    <dbReference type="NCBI Taxonomy" id="2803858"/>
    <lineage>
        <taxon>Bacteria</taxon>
        <taxon>Bacillati</taxon>
        <taxon>Actinomycetota</taxon>
        <taxon>Actinomycetes</taxon>
        <taxon>Propionibacteriales</taxon>
        <taxon>Nocardioidaceae</taxon>
        <taxon>Nocardioides</taxon>
    </lineage>
</organism>
<evidence type="ECO:0000256" key="1">
    <source>
        <dbReference type="SAM" id="Coils"/>
    </source>
</evidence>
<comment type="caution">
    <text evidence="3">The sequence shown here is derived from an EMBL/GenBank/DDBJ whole genome shotgun (WGS) entry which is preliminary data.</text>
</comment>
<evidence type="ECO:0000259" key="2">
    <source>
        <dbReference type="Pfam" id="PF06259"/>
    </source>
</evidence>
<keyword evidence="1" id="KW-0175">Coiled coil</keyword>
<reference evidence="3" key="1">
    <citation type="submission" date="2021-01" db="EMBL/GenBank/DDBJ databases">
        <title>Novel species in genus Nocardioides.</title>
        <authorList>
            <person name="Zhang G."/>
        </authorList>
    </citation>
    <scope>NUCLEOTIDE SEQUENCE</scope>
    <source>
        <strain evidence="3">Zg-536</strain>
    </source>
</reference>
<dbReference type="Proteomes" id="UP000663791">
    <property type="component" value="Unassembled WGS sequence"/>
</dbReference>
<keyword evidence="4" id="KW-1185">Reference proteome</keyword>